<sequence length="110" mass="12132">MSTQKTSQLLQEVLLVAGRLQHLLQRGELTHGFSSDLPPLHRVAPPLPLHCGRERPELPSGRHAAVRRAVAVVAIVPRPYSRFTAVNFRHIVPNLERGAGLWLRVTGAAL</sequence>
<proteinExistence type="predicted"/>
<protein>
    <submittedName>
        <fullName evidence="1">Uncharacterized protein</fullName>
    </submittedName>
</protein>
<comment type="caution">
    <text evidence="1">The sequence shown here is derived from an EMBL/GenBank/DDBJ whole genome shotgun (WGS) entry which is preliminary data.</text>
</comment>
<evidence type="ECO:0000313" key="1">
    <source>
        <dbReference type="EMBL" id="KAF3850579.1"/>
    </source>
</evidence>
<reference evidence="1 2" key="1">
    <citation type="submission" date="2020-03" db="EMBL/GenBank/DDBJ databases">
        <title>Dissostichus mawsoni Genome sequencing and assembly.</title>
        <authorList>
            <person name="Park H."/>
        </authorList>
    </citation>
    <scope>NUCLEOTIDE SEQUENCE [LARGE SCALE GENOMIC DNA]</scope>
    <source>
        <strain evidence="1">DM0001</strain>
        <tissue evidence="1">Muscle</tissue>
    </source>
</reference>
<dbReference type="Proteomes" id="UP000518266">
    <property type="component" value="Unassembled WGS sequence"/>
</dbReference>
<keyword evidence="2" id="KW-1185">Reference proteome</keyword>
<gene>
    <name evidence="1" type="ORF">F7725_012351</name>
</gene>
<dbReference type="EMBL" id="JAAKFY010000010">
    <property type="protein sequence ID" value="KAF3850579.1"/>
    <property type="molecule type" value="Genomic_DNA"/>
</dbReference>
<evidence type="ECO:0000313" key="2">
    <source>
        <dbReference type="Proteomes" id="UP000518266"/>
    </source>
</evidence>
<dbReference type="AlphaFoldDB" id="A0A7J5YP98"/>
<organism evidence="1 2">
    <name type="scientific">Dissostichus mawsoni</name>
    <name type="common">Antarctic cod</name>
    <dbReference type="NCBI Taxonomy" id="36200"/>
    <lineage>
        <taxon>Eukaryota</taxon>
        <taxon>Metazoa</taxon>
        <taxon>Chordata</taxon>
        <taxon>Craniata</taxon>
        <taxon>Vertebrata</taxon>
        <taxon>Euteleostomi</taxon>
        <taxon>Actinopterygii</taxon>
        <taxon>Neopterygii</taxon>
        <taxon>Teleostei</taxon>
        <taxon>Neoteleostei</taxon>
        <taxon>Acanthomorphata</taxon>
        <taxon>Eupercaria</taxon>
        <taxon>Perciformes</taxon>
        <taxon>Notothenioidei</taxon>
        <taxon>Nototheniidae</taxon>
        <taxon>Dissostichus</taxon>
    </lineage>
</organism>
<accession>A0A7J5YP98</accession>
<name>A0A7J5YP98_DISMA</name>